<dbReference type="Pfam" id="PF02613">
    <property type="entry name" value="Nitrate_red_del"/>
    <property type="match status" value="1"/>
</dbReference>
<dbReference type="SUPFAM" id="SSF89155">
    <property type="entry name" value="TorD-like"/>
    <property type="match status" value="1"/>
</dbReference>
<reference evidence="3" key="1">
    <citation type="submission" date="2017-05" db="EMBL/GenBank/DDBJ databases">
        <title>Dechlorination kinetics govern the competition between two new strains of the genus Sulfurospirillum.</title>
        <authorList>
            <person name="Buttet G.F."/>
            <person name="Murray A.M."/>
            <person name="Goris T."/>
            <person name="Burion M."/>
            <person name="Lin B."/>
            <person name="Rolle M."/>
            <person name="Maillard J."/>
        </authorList>
    </citation>
    <scope>NUCLEOTIDE SEQUENCE [LARGE SCALE GENOMIC DNA]</scope>
    <source>
        <strain evidence="3">SL2-1</strain>
    </source>
</reference>
<accession>A0A1Y0HKF6</accession>
<dbReference type="KEGG" id="suls:Sdiek1_0889"/>
<name>A0A1Y0HKF6_9BACT</name>
<evidence type="ECO:0000313" key="3">
    <source>
        <dbReference type="Proteomes" id="UP000196005"/>
    </source>
</evidence>
<keyword evidence="3" id="KW-1185">Reference proteome</keyword>
<dbReference type="PANTHER" id="PTHR34227">
    <property type="entry name" value="CHAPERONE PROTEIN YCDY"/>
    <property type="match status" value="1"/>
</dbReference>
<protein>
    <submittedName>
        <fullName evidence="2">TorD family chaperone</fullName>
    </submittedName>
</protein>
<evidence type="ECO:0000313" key="2">
    <source>
        <dbReference type="EMBL" id="ARU48056.1"/>
    </source>
</evidence>
<keyword evidence="1" id="KW-0143">Chaperone</keyword>
<gene>
    <name evidence="2" type="ORF">Sdiek1_0889</name>
</gene>
<dbReference type="RefSeq" id="WP_087438066.1">
    <property type="nucleotide sequence ID" value="NZ_CP021416.1"/>
</dbReference>
<dbReference type="Proteomes" id="UP000196005">
    <property type="component" value="Chromosome"/>
</dbReference>
<dbReference type="OrthoDB" id="9795302at2"/>
<evidence type="ECO:0000256" key="1">
    <source>
        <dbReference type="ARBA" id="ARBA00023186"/>
    </source>
</evidence>
<sequence length="185" mass="21512">MQTLQPQTTSRLDDIKHLRDIFNAQNSKELKKAFDALDSSISISEEDLEVQFNRYFVGPMETVADPFASVYLDNPDVFMSKTTLHVRELYETMGFTYSLKNVVPEDHLGVELDAYYQLLFLEEAKEITYLSDLRHYFLHEHLALWIPRFLERGLAQSEHASPAMIFILMQLKSLLIRETTTTRSS</sequence>
<dbReference type="EMBL" id="CP021416">
    <property type="protein sequence ID" value="ARU48056.1"/>
    <property type="molecule type" value="Genomic_DNA"/>
</dbReference>
<dbReference type="AlphaFoldDB" id="A0A1Y0HKF6"/>
<dbReference type="PANTHER" id="PTHR34227:SF1">
    <property type="entry name" value="DIMETHYL SULFOXIDE REDUCTASE CHAPERONE-RELATED"/>
    <property type="match status" value="1"/>
</dbReference>
<dbReference type="Gene3D" id="1.10.3480.10">
    <property type="entry name" value="TorD-like"/>
    <property type="match status" value="1"/>
</dbReference>
<dbReference type="InterPro" id="IPR036411">
    <property type="entry name" value="TorD-like_sf"/>
</dbReference>
<organism evidence="2 3">
    <name type="scientific">Sulfurospirillum diekertiae</name>
    <dbReference type="NCBI Taxonomy" id="1854492"/>
    <lineage>
        <taxon>Bacteria</taxon>
        <taxon>Pseudomonadati</taxon>
        <taxon>Campylobacterota</taxon>
        <taxon>Epsilonproteobacteria</taxon>
        <taxon>Campylobacterales</taxon>
        <taxon>Sulfurospirillaceae</taxon>
        <taxon>Sulfurospirillum</taxon>
    </lineage>
</organism>
<proteinExistence type="predicted"/>
<dbReference type="InterPro" id="IPR050289">
    <property type="entry name" value="TorD/DmsD_chaperones"/>
</dbReference>
<dbReference type="InterPro" id="IPR020945">
    <property type="entry name" value="DMSO/NO3_reduct_chaperone"/>
</dbReference>